<dbReference type="SUPFAM" id="SSF56112">
    <property type="entry name" value="Protein kinase-like (PK-like)"/>
    <property type="match status" value="1"/>
</dbReference>
<dbReference type="CDD" id="cd14014">
    <property type="entry name" value="STKc_PknB_like"/>
    <property type="match status" value="1"/>
</dbReference>
<dbReference type="EC" id="2.7.11.1" evidence="1"/>
<dbReference type="Pfam" id="PF00069">
    <property type="entry name" value="Pkinase"/>
    <property type="match status" value="1"/>
</dbReference>
<dbReference type="PANTHER" id="PTHR43671">
    <property type="entry name" value="SERINE/THREONINE-PROTEIN KINASE NEK"/>
    <property type="match status" value="1"/>
</dbReference>
<dbReference type="Gene3D" id="3.30.200.20">
    <property type="entry name" value="Phosphorylase Kinase, domain 1"/>
    <property type="match status" value="1"/>
</dbReference>
<dbReference type="PANTHER" id="PTHR43671:SF13">
    <property type="entry name" value="SERINE_THREONINE-PROTEIN KINASE NEK2"/>
    <property type="match status" value="1"/>
</dbReference>
<dbReference type="AlphaFoldDB" id="A0A3D3RAC1"/>
<dbReference type="Gene3D" id="1.10.510.10">
    <property type="entry name" value="Transferase(Phosphotransferase) domain 1"/>
    <property type="match status" value="1"/>
</dbReference>
<proteinExistence type="predicted"/>
<keyword evidence="5" id="KW-0067">ATP-binding</keyword>
<dbReference type="EMBL" id="DQAY01000138">
    <property type="protein sequence ID" value="HCO25785.1"/>
    <property type="molecule type" value="Genomic_DNA"/>
</dbReference>
<evidence type="ECO:0000256" key="2">
    <source>
        <dbReference type="ARBA" id="ARBA00022679"/>
    </source>
</evidence>
<name>A0A3D3RAC1_9PLAN</name>
<feature type="domain" description="Protein kinase" evidence="6">
    <location>
        <begin position="93"/>
        <end position="381"/>
    </location>
</feature>
<protein>
    <recommendedName>
        <fullName evidence="1">non-specific serine/threonine protein kinase</fullName>
        <ecNumber evidence="1">2.7.11.1</ecNumber>
    </recommendedName>
</protein>
<dbReference type="GO" id="GO:0004674">
    <property type="term" value="F:protein serine/threonine kinase activity"/>
    <property type="evidence" value="ECO:0007669"/>
    <property type="project" value="UniProtKB-EC"/>
</dbReference>
<dbReference type="InterPro" id="IPR050660">
    <property type="entry name" value="NEK_Ser/Thr_kinase"/>
</dbReference>
<dbReference type="PROSITE" id="PS50011">
    <property type="entry name" value="PROTEIN_KINASE_DOM"/>
    <property type="match status" value="1"/>
</dbReference>
<dbReference type="Proteomes" id="UP000263642">
    <property type="component" value="Unassembled WGS sequence"/>
</dbReference>
<accession>A0A3D3RAC1</accession>
<reference evidence="7 8" key="1">
    <citation type="journal article" date="2018" name="Nat. Biotechnol.">
        <title>A standardized bacterial taxonomy based on genome phylogeny substantially revises the tree of life.</title>
        <authorList>
            <person name="Parks D.H."/>
            <person name="Chuvochina M."/>
            <person name="Waite D.W."/>
            <person name="Rinke C."/>
            <person name="Skarshewski A."/>
            <person name="Chaumeil P.A."/>
            <person name="Hugenholtz P."/>
        </authorList>
    </citation>
    <scope>NUCLEOTIDE SEQUENCE [LARGE SCALE GENOMIC DNA]</scope>
    <source>
        <strain evidence="7">UBA9375</strain>
    </source>
</reference>
<dbReference type="InterPro" id="IPR011009">
    <property type="entry name" value="Kinase-like_dom_sf"/>
</dbReference>
<dbReference type="GO" id="GO:0005524">
    <property type="term" value="F:ATP binding"/>
    <property type="evidence" value="ECO:0007669"/>
    <property type="project" value="UniProtKB-KW"/>
</dbReference>
<evidence type="ECO:0000256" key="3">
    <source>
        <dbReference type="ARBA" id="ARBA00022741"/>
    </source>
</evidence>
<evidence type="ECO:0000313" key="8">
    <source>
        <dbReference type="Proteomes" id="UP000263642"/>
    </source>
</evidence>
<gene>
    <name evidence="7" type="ORF">DIT97_23195</name>
</gene>
<dbReference type="InterPro" id="IPR000719">
    <property type="entry name" value="Prot_kinase_dom"/>
</dbReference>
<evidence type="ECO:0000259" key="6">
    <source>
        <dbReference type="PROSITE" id="PS50011"/>
    </source>
</evidence>
<evidence type="ECO:0000256" key="4">
    <source>
        <dbReference type="ARBA" id="ARBA00022777"/>
    </source>
</evidence>
<keyword evidence="4" id="KW-0418">Kinase</keyword>
<keyword evidence="3" id="KW-0547">Nucleotide-binding</keyword>
<sequence>MNSESSSGTIERQETASERITLEVLASRFVEEYRRWLNPSIDAYASACPRYADEIRESFPVLIAMEEWKTNQEFSRLRRQIPADFMISQLGNCHILNEINRDRTSIIYAAAQGQHKRKVAVRLLPWKSDCSLRLQERFLRETRLVFRLSHPNIVSVESTEENQGYTYAIMQLVSGISLDQVLRGLAQKQTGTVDQAQYEPQAGYLYEEKLPQVLAEFRQNYWRSIANLGLQTANALRFAHSRGTLHCDLRPGNFILNQQGHCWLTGFSLPQHLQGTFRQQRVQSLLYQPPERIQGDMDERSDLYSLGCVLYELATFLPVFEARNSNALIEQILCGRYARPREINREIPPALENIILGCLDRSKQNRYQSADELSVSLVRFLNSRAVKSRMNSESNGCGK</sequence>
<keyword evidence="2" id="KW-0808">Transferase</keyword>
<comment type="caution">
    <text evidence="7">The sequence shown here is derived from an EMBL/GenBank/DDBJ whole genome shotgun (WGS) entry which is preliminary data.</text>
</comment>
<evidence type="ECO:0000256" key="5">
    <source>
        <dbReference type="ARBA" id="ARBA00022840"/>
    </source>
</evidence>
<evidence type="ECO:0000313" key="7">
    <source>
        <dbReference type="EMBL" id="HCO25785.1"/>
    </source>
</evidence>
<organism evidence="7 8">
    <name type="scientific">Gimesia maris</name>
    <dbReference type="NCBI Taxonomy" id="122"/>
    <lineage>
        <taxon>Bacteria</taxon>
        <taxon>Pseudomonadati</taxon>
        <taxon>Planctomycetota</taxon>
        <taxon>Planctomycetia</taxon>
        <taxon>Planctomycetales</taxon>
        <taxon>Planctomycetaceae</taxon>
        <taxon>Gimesia</taxon>
    </lineage>
</organism>
<evidence type="ECO:0000256" key="1">
    <source>
        <dbReference type="ARBA" id="ARBA00012513"/>
    </source>
</evidence>